<proteinExistence type="predicted"/>
<dbReference type="EnsemblMetazoa" id="GBRI035068-RA">
    <property type="protein sequence ID" value="GBRI035068-PA"/>
    <property type="gene ID" value="GBRI035068"/>
</dbReference>
<organism evidence="2 3">
    <name type="scientific">Glossina brevipalpis</name>
    <dbReference type="NCBI Taxonomy" id="37001"/>
    <lineage>
        <taxon>Eukaryota</taxon>
        <taxon>Metazoa</taxon>
        <taxon>Ecdysozoa</taxon>
        <taxon>Arthropoda</taxon>
        <taxon>Hexapoda</taxon>
        <taxon>Insecta</taxon>
        <taxon>Pterygota</taxon>
        <taxon>Neoptera</taxon>
        <taxon>Endopterygota</taxon>
        <taxon>Diptera</taxon>
        <taxon>Brachycera</taxon>
        <taxon>Muscomorpha</taxon>
        <taxon>Hippoboscoidea</taxon>
        <taxon>Glossinidae</taxon>
        <taxon>Glossina</taxon>
    </lineage>
</organism>
<dbReference type="AlphaFoldDB" id="A0A1A9WWL3"/>
<reference evidence="3" key="1">
    <citation type="submission" date="2014-03" db="EMBL/GenBank/DDBJ databases">
        <authorList>
            <person name="Aksoy S."/>
            <person name="Warren W."/>
            <person name="Wilson R.K."/>
        </authorList>
    </citation>
    <scope>NUCLEOTIDE SEQUENCE [LARGE SCALE GENOMIC DNA]</scope>
    <source>
        <strain evidence="3">IAEA</strain>
    </source>
</reference>
<feature type="domain" description="EF-hand" evidence="1">
    <location>
        <begin position="124"/>
        <end position="159"/>
    </location>
</feature>
<dbReference type="Gene3D" id="1.10.238.10">
    <property type="entry name" value="EF-hand"/>
    <property type="match status" value="2"/>
</dbReference>
<dbReference type="Proteomes" id="UP000091820">
    <property type="component" value="Unassembled WGS sequence"/>
</dbReference>
<evidence type="ECO:0000259" key="1">
    <source>
        <dbReference type="PROSITE" id="PS50222"/>
    </source>
</evidence>
<dbReference type="SUPFAM" id="SSF47473">
    <property type="entry name" value="EF-hand"/>
    <property type="match status" value="1"/>
</dbReference>
<dbReference type="InterPro" id="IPR011992">
    <property type="entry name" value="EF-hand-dom_pair"/>
</dbReference>
<dbReference type="STRING" id="37001.A0A1A9WWL3"/>
<accession>A0A1A9WWL3</accession>
<dbReference type="InterPro" id="IPR002048">
    <property type="entry name" value="EF_hand_dom"/>
</dbReference>
<dbReference type="CDD" id="cd00051">
    <property type="entry name" value="EFh"/>
    <property type="match status" value="1"/>
</dbReference>
<dbReference type="FunFam" id="1.10.238.10:FF:000001">
    <property type="entry name" value="Calmodulin 1"/>
    <property type="match status" value="1"/>
</dbReference>
<protein>
    <recommendedName>
        <fullName evidence="1">EF-hand domain-containing protein</fullName>
    </recommendedName>
</protein>
<dbReference type="PANTHER" id="PTHR46763">
    <property type="entry name" value="DYNEIN REGULATORY COMPLEX PROTEIN 8"/>
    <property type="match status" value="1"/>
</dbReference>
<dbReference type="GO" id="GO:0005509">
    <property type="term" value="F:calcium ion binding"/>
    <property type="evidence" value="ECO:0007669"/>
    <property type="project" value="InterPro"/>
</dbReference>
<dbReference type="VEuPathDB" id="VectorBase:GBRI035068"/>
<dbReference type="PROSITE" id="PS50222">
    <property type="entry name" value="EF_HAND_2"/>
    <property type="match status" value="1"/>
</dbReference>
<dbReference type="SMART" id="SM00054">
    <property type="entry name" value="EFh"/>
    <property type="match status" value="2"/>
</dbReference>
<keyword evidence="3" id="KW-1185">Reference proteome</keyword>
<evidence type="ECO:0000313" key="2">
    <source>
        <dbReference type="EnsemblMetazoa" id="GBRI035068-PA"/>
    </source>
</evidence>
<evidence type="ECO:0000313" key="3">
    <source>
        <dbReference type="Proteomes" id="UP000091820"/>
    </source>
</evidence>
<dbReference type="PANTHER" id="PTHR46763:SF1">
    <property type="entry name" value="DYNEIN REGULATORY COMPLEX PROTEIN 8"/>
    <property type="match status" value="1"/>
</dbReference>
<sequence length="218" mass="25472">MLVNKYNNVFNDIIKSFVVKLFSYNFSVKNYICKRRETEQFRPSAELQKRITDAFCIFDHVGDKTIDVREVGTILRFLGCVPTEKEVNDIITQIETEDSEGEVHLTKFLPYITQLLTDHRMEPAGPEELLEAFRVLDEDDQGYLEPEYLSKLMMEEGEPFTQEEVDEMLATAIDPLTGHINYEYYLNQLMDIKERLSISSNNFPLPRIMRISLLQIVE</sequence>
<name>A0A1A9WWL3_9MUSC</name>
<reference evidence="2" key="2">
    <citation type="submission" date="2020-05" db="UniProtKB">
        <authorList>
            <consortium name="EnsemblMetazoa"/>
        </authorList>
    </citation>
    <scope>IDENTIFICATION</scope>
    <source>
        <strain evidence="2">IAEA</strain>
    </source>
</reference>